<accession>A0A0B5EKS2</accession>
<dbReference type="AlphaFoldDB" id="A0A0B5EKS2"/>
<dbReference type="Proteomes" id="UP000031523">
    <property type="component" value="Chromosome"/>
</dbReference>
<name>A0A0B5EKS2_STRA4</name>
<evidence type="ECO:0000313" key="1">
    <source>
        <dbReference type="EMBL" id="AJE82883.1"/>
    </source>
</evidence>
<sequence>MVAEGPVRRLAGVAAVRVCAVTPCACGRALDVRRRSVVAECGRCVVKCGPGDDRR</sequence>
<reference evidence="1 2" key="1">
    <citation type="submission" date="2015-01" db="EMBL/GenBank/DDBJ databases">
        <title>Enhanced salinomycin production by adjusting the supply of polyketide extender units in Streptomyce albus DSM 41398.</title>
        <authorList>
            <person name="Lu C."/>
        </authorList>
    </citation>
    <scope>NUCLEOTIDE SEQUENCE [LARGE SCALE GENOMIC DNA]</scope>
    <source>
        <strain evidence="2">ATCC 21838 / DSM 41398 / FERM P-419 / JCM 4703 / NBRC 107858</strain>
    </source>
</reference>
<dbReference type="KEGG" id="sals:SLNWT_2507"/>
<protein>
    <submittedName>
        <fullName evidence="1">Uncharacterized protein</fullName>
    </submittedName>
</protein>
<dbReference type="EMBL" id="CP010519">
    <property type="protein sequence ID" value="AJE82883.1"/>
    <property type="molecule type" value="Genomic_DNA"/>
</dbReference>
<gene>
    <name evidence="1" type="ORF">SLNWT_2507</name>
</gene>
<keyword evidence="2" id="KW-1185">Reference proteome</keyword>
<proteinExistence type="predicted"/>
<evidence type="ECO:0000313" key="2">
    <source>
        <dbReference type="Proteomes" id="UP000031523"/>
    </source>
</evidence>
<organism evidence="1 2">
    <name type="scientific">Streptomyces albus (strain ATCC 21838 / DSM 41398 / FERM P-419 / JCM 4703 / NBRC 107858)</name>
    <dbReference type="NCBI Taxonomy" id="1081613"/>
    <lineage>
        <taxon>Bacteria</taxon>
        <taxon>Bacillati</taxon>
        <taxon>Actinomycetota</taxon>
        <taxon>Actinomycetes</taxon>
        <taxon>Kitasatosporales</taxon>
        <taxon>Streptomycetaceae</taxon>
        <taxon>Streptomyces</taxon>
    </lineage>
</organism>